<feature type="compositionally biased region" description="Polar residues" evidence="1">
    <location>
        <begin position="1"/>
        <end position="16"/>
    </location>
</feature>
<feature type="compositionally biased region" description="Basic residues" evidence="1">
    <location>
        <begin position="453"/>
        <end position="472"/>
    </location>
</feature>
<dbReference type="AlphaFoldDB" id="A0A3N6PMI9"/>
<keyword evidence="4" id="KW-1185">Reference proteome</keyword>
<evidence type="ECO:0000313" key="4">
    <source>
        <dbReference type="Proteomes" id="UP000269154"/>
    </source>
</evidence>
<sequence length="485" mass="54435">MTQDDGTNKAPLSQPENPVEPSVPGQVTPEQIIGFLQQLLTEVIQPTTAALPGAIIQFLQQVLAEVIQPTATQFQLAAAQSVEQITPGVIKHFFQDLIAFQKVDLYRRLELNKALTVSKIQSEDEDWVISKAFKEAIYWEPYVPNDPENTYHPNWIIPRKKGFFRVDAKTKFVAHQVGKFVSEASGNQELSLFGGLDSDLEGEFSGESELSAKSKTYLFAEYTIPKVILSVDWEDIKLKPNFKSKVENALGDDDEFYSFVKLNHLLNEYGYFVPLKFTLGGKICAESEVKSKIDSSSEQFASFKSSFASSLNLFGAGSEGEGKSKGEIKASQNMSSKMDMELEYYGGLGSAIINPIGWMISLNSYKTWTVIKYSELVPIICFFEPDLRNKVIRAFMRYSYYPDTDKPLLLNGVSYASLAVELISQRSFLEDSSPESEESGKEGNLRINLPNKIKQKAKKFKGLFSYKRKSKSKSSNQDEKKSSQQ</sequence>
<gene>
    <name evidence="3" type="ORF">D5R40_12070</name>
</gene>
<feature type="region of interest" description="Disordered" evidence="1">
    <location>
        <begin position="431"/>
        <end position="485"/>
    </location>
</feature>
<accession>A0A3N6PMI9</accession>
<dbReference type="InterPro" id="IPR054586">
    <property type="entry name" value="MACPF_1_fungal"/>
</dbReference>
<proteinExistence type="predicted"/>
<protein>
    <recommendedName>
        <fullName evidence="2">MACPF-like domain-containing protein</fullName>
    </recommendedName>
</protein>
<dbReference type="Proteomes" id="UP000269154">
    <property type="component" value="Unassembled WGS sequence"/>
</dbReference>
<reference evidence="3 4" key="1">
    <citation type="journal article" date="2018" name="ACS Chem. Biol.">
        <title>Ketoreductase domain dysfunction expands chemodiversity: malyngamide biosynthesis in the cyanobacterium Okeania hirsuta.</title>
        <authorList>
            <person name="Moss N.A."/>
            <person name="Leao T."/>
            <person name="Rankin M."/>
            <person name="McCullough T.M."/>
            <person name="Qu P."/>
            <person name="Korobeynikov A."/>
            <person name="Smith J.L."/>
            <person name="Gerwick L."/>
            <person name="Gerwick W.H."/>
        </authorList>
    </citation>
    <scope>NUCLEOTIDE SEQUENCE [LARGE SCALE GENOMIC DNA]</scope>
    <source>
        <strain evidence="3 4">PAB10Feb10-1</strain>
    </source>
</reference>
<dbReference type="OrthoDB" id="1411441at2"/>
<name>A0A3N6PMI9_9CYAN</name>
<dbReference type="RefSeq" id="WP_124154687.1">
    <property type="nucleotide sequence ID" value="NZ_CAWOLW010000501.1"/>
</dbReference>
<evidence type="ECO:0000259" key="2">
    <source>
        <dbReference type="Pfam" id="PF22693"/>
    </source>
</evidence>
<comment type="caution">
    <text evidence="3">The sequence shown here is derived from an EMBL/GenBank/DDBJ whole genome shotgun (WGS) entry which is preliminary data.</text>
</comment>
<dbReference type="Pfam" id="PF22693">
    <property type="entry name" value="MACPF_1"/>
    <property type="match status" value="1"/>
</dbReference>
<evidence type="ECO:0000256" key="1">
    <source>
        <dbReference type="SAM" id="MobiDB-lite"/>
    </source>
</evidence>
<feature type="region of interest" description="Disordered" evidence="1">
    <location>
        <begin position="1"/>
        <end position="24"/>
    </location>
</feature>
<feature type="domain" description="MACPF-like" evidence="2">
    <location>
        <begin position="214"/>
        <end position="391"/>
    </location>
</feature>
<dbReference type="EMBL" id="RCBY01000055">
    <property type="protein sequence ID" value="RQH44048.1"/>
    <property type="molecule type" value="Genomic_DNA"/>
</dbReference>
<evidence type="ECO:0000313" key="3">
    <source>
        <dbReference type="EMBL" id="RQH44048.1"/>
    </source>
</evidence>
<organism evidence="3 4">
    <name type="scientific">Okeania hirsuta</name>
    <dbReference type="NCBI Taxonomy" id="1458930"/>
    <lineage>
        <taxon>Bacteria</taxon>
        <taxon>Bacillati</taxon>
        <taxon>Cyanobacteriota</taxon>
        <taxon>Cyanophyceae</taxon>
        <taxon>Oscillatoriophycideae</taxon>
        <taxon>Oscillatoriales</taxon>
        <taxon>Microcoleaceae</taxon>
        <taxon>Okeania</taxon>
    </lineage>
</organism>
<feature type="compositionally biased region" description="Basic and acidic residues" evidence="1">
    <location>
        <begin position="476"/>
        <end position="485"/>
    </location>
</feature>